<evidence type="ECO:0000313" key="2">
    <source>
        <dbReference type="EMBL" id="MBX0325913.1"/>
    </source>
</evidence>
<dbReference type="Gene3D" id="3.40.720.10">
    <property type="entry name" value="Alkaline Phosphatase, subunit A"/>
    <property type="match status" value="1"/>
</dbReference>
<comment type="caution">
    <text evidence="2">The sequence shown here is derived from an EMBL/GenBank/DDBJ whole genome shotgun (WGS) entry which is preliminary data.</text>
</comment>
<dbReference type="GO" id="GO:0016787">
    <property type="term" value="F:hydrolase activity"/>
    <property type="evidence" value="ECO:0007669"/>
    <property type="project" value="UniProtKB-KW"/>
</dbReference>
<keyword evidence="3" id="KW-1185">Reference proteome</keyword>
<evidence type="ECO:0000313" key="3">
    <source>
        <dbReference type="Proteomes" id="UP001430377"/>
    </source>
</evidence>
<dbReference type="PANTHER" id="PTHR43751:SF3">
    <property type="entry name" value="SULFATASE N-TERMINAL DOMAIN-CONTAINING PROTEIN"/>
    <property type="match status" value="1"/>
</dbReference>
<reference evidence="2 3" key="1">
    <citation type="submission" date="2021-06" db="EMBL/GenBank/DDBJ databases">
        <title>Halomicroarcula sp. a new haloarchaeum isolated from saline soil.</title>
        <authorList>
            <person name="Duran-Viseras A."/>
            <person name="Sanchez-Porro C."/>
            <person name="Ventosa A."/>
        </authorList>
    </citation>
    <scope>NUCLEOTIDE SEQUENCE [LARGE SCALE GENOMIC DNA]</scope>
    <source>
        <strain evidence="2 3">F13</strain>
    </source>
</reference>
<dbReference type="InterPro" id="IPR052701">
    <property type="entry name" value="GAG_Ulvan_Degrading_Sulfatases"/>
</dbReference>
<dbReference type="SUPFAM" id="SSF53649">
    <property type="entry name" value="Alkaline phosphatase-like"/>
    <property type="match status" value="1"/>
</dbReference>
<gene>
    <name evidence="2" type="ORF">EGH21_23125</name>
</gene>
<dbReference type="RefSeq" id="WP_220620772.1">
    <property type="nucleotide sequence ID" value="NZ_RKLR01000022.1"/>
</dbReference>
<organism evidence="2 3">
    <name type="scientific">Haloarcula rubra</name>
    <dbReference type="NCBI Taxonomy" id="2487747"/>
    <lineage>
        <taxon>Archaea</taxon>
        <taxon>Methanobacteriati</taxon>
        <taxon>Methanobacteriota</taxon>
        <taxon>Stenosarchaea group</taxon>
        <taxon>Halobacteria</taxon>
        <taxon>Halobacteriales</taxon>
        <taxon>Haloarculaceae</taxon>
        <taxon>Haloarcula</taxon>
    </lineage>
</organism>
<sequence length="301" mass="34193">MPFLAIKGWYQKHQYFQDAKASKVLDYYRKWRKGRSSTAAYLHLSDLHAPVNPPEEYVENRGVDVSVPGLQNIGRYNTSFDEENPDCQYYREQKLQLHRAGLDYISEQISEIINEFKDDTLLIITGDHGEGLYEHQELDRSFTDSRPNYCLGHGGTPFDVIARVPLAILGPDNIQNNPNGGWPTLRDIPATILEQAIENPNAPGISLFKTIPESRSVICEGTRYGVERKAVYRGEEKVIRSETDDVTLTTKLSPNGEESVELSDSTVEELLAQLPDQWDNMQSTRKVSDITKKQLKSLGYR</sequence>
<dbReference type="InterPro" id="IPR017850">
    <property type="entry name" value="Alkaline_phosphatase_core_sf"/>
</dbReference>
<proteinExistence type="predicted"/>
<keyword evidence="2" id="KW-0378">Hydrolase</keyword>
<accession>A0AAW4PW30</accession>
<name>A0AAW4PW30_9EURY</name>
<feature type="domain" description="Sulfatase N-terminal" evidence="1">
    <location>
        <begin position="21"/>
        <end position="195"/>
    </location>
</feature>
<protein>
    <submittedName>
        <fullName evidence="2">Sulfatase-like hydrolase/transferase</fullName>
    </submittedName>
</protein>
<dbReference type="PANTHER" id="PTHR43751">
    <property type="entry name" value="SULFATASE"/>
    <property type="match status" value="1"/>
</dbReference>
<dbReference type="InterPro" id="IPR000917">
    <property type="entry name" value="Sulfatase_N"/>
</dbReference>
<dbReference type="EMBL" id="RKLR01000022">
    <property type="protein sequence ID" value="MBX0325913.1"/>
    <property type="molecule type" value="Genomic_DNA"/>
</dbReference>
<dbReference type="Proteomes" id="UP001430377">
    <property type="component" value="Unassembled WGS sequence"/>
</dbReference>
<evidence type="ECO:0000259" key="1">
    <source>
        <dbReference type="Pfam" id="PF00884"/>
    </source>
</evidence>
<dbReference type="Pfam" id="PF00884">
    <property type="entry name" value="Sulfatase"/>
    <property type="match status" value="1"/>
</dbReference>
<dbReference type="AlphaFoldDB" id="A0AAW4PW30"/>